<dbReference type="Proteomes" id="UP001491552">
    <property type="component" value="Unassembled WGS sequence"/>
</dbReference>
<name>A0ABV1G876_9FIRM</name>
<keyword evidence="2" id="KW-1185">Reference proteome</keyword>
<organism evidence="1 2">
    <name type="scientific">Faecousia intestinalis</name>
    <dbReference type="NCBI Taxonomy" id="3133167"/>
    <lineage>
        <taxon>Bacteria</taxon>
        <taxon>Bacillati</taxon>
        <taxon>Bacillota</taxon>
        <taxon>Clostridia</taxon>
        <taxon>Eubacteriales</taxon>
        <taxon>Oscillospiraceae</taxon>
        <taxon>Faecousia</taxon>
    </lineage>
</organism>
<reference evidence="1 2" key="1">
    <citation type="submission" date="2024-03" db="EMBL/GenBank/DDBJ databases">
        <title>Human intestinal bacterial collection.</title>
        <authorList>
            <person name="Pauvert C."/>
            <person name="Hitch T.C.A."/>
            <person name="Clavel T."/>
        </authorList>
    </citation>
    <scope>NUCLEOTIDE SEQUENCE [LARGE SCALE GENOMIC DNA]</scope>
    <source>
        <strain evidence="1 2">CLA-AA-H192</strain>
    </source>
</reference>
<gene>
    <name evidence="1" type="ORF">WMO66_09560</name>
</gene>
<evidence type="ECO:0000313" key="2">
    <source>
        <dbReference type="Proteomes" id="UP001491552"/>
    </source>
</evidence>
<sequence>MTEKDVKAAFVSAYNQLVTEKKEIIANAELVRKTLCATDALQIEKQRLEDELSMIVSMTQSIVTENARIAQDQDEYKKRYDSLVDRYDETKAQYDSVAESIAAKEAKSVRLAEFISMMKAQKGVISEFDIGLWSSTVEYVTVDRSKGITVTFRDGTEIKS</sequence>
<comment type="caution">
    <text evidence="1">The sequence shown here is derived from an EMBL/GenBank/DDBJ whole genome shotgun (WGS) entry which is preliminary data.</text>
</comment>
<dbReference type="RefSeq" id="WP_349136204.1">
    <property type="nucleotide sequence ID" value="NZ_JBBMFF010000234.1"/>
</dbReference>
<accession>A0ABV1G876</accession>
<proteinExistence type="predicted"/>
<dbReference type="EMBL" id="JBBMFF010000234">
    <property type="protein sequence ID" value="MEQ2511488.1"/>
    <property type="molecule type" value="Genomic_DNA"/>
</dbReference>
<protein>
    <submittedName>
        <fullName evidence="1">Uncharacterized protein</fullName>
    </submittedName>
</protein>
<evidence type="ECO:0000313" key="1">
    <source>
        <dbReference type="EMBL" id="MEQ2511488.1"/>
    </source>
</evidence>